<dbReference type="OrthoDB" id="4509731at2759"/>
<dbReference type="EMBL" id="ML737666">
    <property type="protein sequence ID" value="KAE8363829.1"/>
    <property type="molecule type" value="Genomic_DNA"/>
</dbReference>
<gene>
    <name evidence="2" type="ORF">BDV27DRAFT_129429</name>
</gene>
<protein>
    <recommendedName>
        <fullName evidence="4">GPI anchored cell wall protein</fullName>
    </recommendedName>
</protein>
<dbReference type="AlphaFoldDB" id="A0A5N7A3S1"/>
<dbReference type="Proteomes" id="UP000326268">
    <property type="component" value="Unassembled WGS sequence"/>
</dbReference>
<feature type="chain" id="PRO_5024935611" description="GPI anchored cell wall protein" evidence="1">
    <location>
        <begin position="20"/>
        <end position="215"/>
    </location>
</feature>
<proteinExistence type="predicted"/>
<name>A0A5N7A3S1_9EURO</name>
<keyword evidence="1" id="KW-0732">Signal</keyword>
<sequence length="215" mass="21258">MHFTLSSLALLVAATTVAADSVVTLAVPADSDDGSMGDLADINFKIVGINGSTTSFVPNCPASATATITASASTATDDTSLNCDMTLVSGSKTLWLEYEGEEFIRCDMGDKSATCYQTWTTTRGTSTIGTSVTTDQYPVTSVAVTVTATAASVTPTASASAPVKASVSGSANATSTSASASASASQTDNAAMGLPTGHGFLAVGGAAMALALAIA</sequence>
<evidence type="ECO:0000313" key="2">
    <source>
        <dbReference type="EMBL" id="KAE8363829.1"/>
    </source>
</evidence>
<evidence type="ECO:0000313" key="3">
    <source>
        <dbReference type="Proteomes" id="UP000326268"/>
    </source>
</evidence>
<organism evidence="2 3">
    <name type="scientific">Aspergillus caelatus</name>
    <dbReference type="NCBI Taxonomy" id="61420"/>
    <lineage>
        <taxon>Eukaryota</taxon>
        <taxon>Fungi</taxon>
        <taxon>Dikarya</taxon>
        <taxon>Ascomycota</taxon>
        <taxon>Pezizomycotina</taxon>
        <taxon>Eurotiomycetes</taxon>
        <taxon>Eurotiomycetidae</taxon>
        <taxon>Eurotiales</taxon>
        <taxon>Aspergillaceae</taxon>
        <taxon>Aspergillus</taxon>
        <taxon>Aspergillus subgen. Circumdati</taxon>
    </lineage>
</organism>
<evidence type="ECO:0008006" key="4">
    <source>
        <dbReference type="Google" id="ProtNLM"/>
    </source>
</evidence>
<feature type="signal peptide" evidence="1">
    <location>
        <begin position="1"/>
        <end position="19"/>
    </location>
</feature>
<evidence type="ECO:0000256" key="1">
    <source>
        <dbReference type="SAM" id="SignalP"/>
    </source>
</evidence>
<keyword evidence="3" id="KW-1185">Reference proteome</keyword>
<dbReference type="RefSeq" id="XP_031926910.1">
    <property type="nucleotide sequence ID" value="XM_032067191.1"/>
</dbReference>
<dbReference type="GeneID" id="43651637"/>
<reference evidence="2 3" key="1">
    <citation type="submission" date="2019-04" db="EMBL/GenBank/DDBJ databases">
        <title>Friends and foes A comparative genomics studyof 23 Aspergillus species from section Flavi.</title>
        <authorList>
            <consortium name="DOE Joint Genome Institute"/>
            <person name="Kjaerbolling I."/>
            <person name="Vesth T."/>
            <person name="Frisvad J.C."/>
            <person name="Nybo J.L."/>
            <person name="Theobald S."/>
            <person name="Kildgaard S."/>
            <person name="Isbrandt T."/>
            <person name="Kuo A."/>
            <person name="Sato A."/>
            <person name="Lyhne E.K."/>
            <person name="Kogle M.E."/>
            <person name="Wiebenga A."/>
            <person name="Kun R.S."/>
            <person name="Lubbers R.J."/>
            <person name="Makela M.R."/>
            <person name="Barry K."/>
            <person name="Chovatia M."/>
            <person name="Clum A."/>
            <person name="Daum C."/>
            <person name="Haridas S."/>
            <person name="He G."/>
            <person name="LaButti K."/>
            <person name="Lipzen A."/>
            <person name="Mondo S."/>
            <person name="Riley R."/>
            <person name="Salamov A."/>
            <person name="Simmons B.A."/>
            <person name="Magnuson J.K."/>
            <person name="Henrissat B."/>
            <person name="Mortensen U.H."/>
            <person name="Larsen T.O."/>
            <person name="Devries R.P."/>
            <person name="Grigoriev I.V."/>
            <person name="Machida M."/>
            <person name="Baker S.E."/>
            <person name="Andersen M.R."/>
        </authorList>
    </citation>
    <scope>NUCLEOTIDE SEQUENCE [LARGE SCALE GENOMIC DNA]</scope>
    <source>
        <strain evidence="2 3">CBS 763.97</strain>
    </source>
</reference>
<accession>A0A5N7A3S1</accession>